<dbReference type="InterPro" id="IPR000719">
    <property type="entry name" value="Prot_kinase_dom"/>
</dbReference>
<keyword evidence="7" id="KW-1133">Transmembrane helix</keyword>
<dbReference type="PROSITE" id="PS50011">
    <property type="entry name" value="PROTEIN_KINASE_DOM"/>
    <property type="match status" value="1"/>
</dbReference>
<dbReference type="PROSITE" id="PS00108">
    <property type="entry name" value="PROTEIN_KINASE_ST"/>
    <property type="match status" value="1"/>
</dbReference>
<dbReference type="PROSITE" id="PS00107">
    <property type="entry name" value="PROTEIN_KINASE_ATP"/>
    <property type="match status" value="1"/>
</dbReference>
<keyword evidence="4 6" id="KW-0067">ATP-binding</keyword>
<dbReference type="Gene3D" id="1.10.510.10">
    <property type="entry name" value="Transferase(Phosphotransferase) domain 1"/>
    <property type="match status" value="1"/>
</dbReference>
<keyword evidence="1" id="KW-0808">Transferase</keyword>
<dbReference type="SUPFAM" id="SSF48452">
    <property type="entry name" value="TPR-like"/>
    <property type="match status" value="2"/>
</dbReference>
<dbReference type="PANTHER" id="PTHR43289">
    <property type="entry name" value="MITOGEN-ACTIVATED PROTEIN KINASE KINASE KINASE 20-RELATED"/>
    <property type="match status" value="1"/>
</dbReference>
<proteinExistence type="predicted"/>
<dbReference type="Gene3D" id="1.25.40.10">
    <property type="entry name" value="Tetratricopeptide repeat domain"/>
    <property type="match status" value="1"/>
</dbReference>
<evidence type="ECO:0000256" key="7">
    <source>
        <dbReference type="SAM" id="Phobius"/>
    </source>
</evidence>
<dbReference type="PANTHER" id="PTHR43289:SF34">
    <property type="entry name" value="SERINE_THREONINE-PROTEIN KINASE YBDM-RELATED"/>
    <property type="match status" value="1"/>
</dbReference>
<feature type="transmembrane region" description="Helical" evidence="7">
    <location>
        <begin position="328"/>
        <end position="347"/>
    </location>
</feature>
<dbReference type="InterPro" id="IPR008271">
    <property type="entry name" value="Ser/Thr_kinase_AS"/>
</dbReference>
<sequence length="692" mass="74731">MSRSLSQIPGGDSLPGGVDPLALLQVGLRPSAAAYVEAGPPLSLEEARAMLPAYEVQRLIGQGGMGSVFAAVQRDLQRRVAIKVLSPALAETPGLSPRFRHESRLMASLKHPGVVQVYEAGETAEGHLYYAMEFVDGEDLASRLRRGKLPLEEAVPLIAQVADALHAAHQLGIVHRDVKPANVFLSADGPPRLGDFGLALTAEQAAEALRLTRPGTTVGTTEYAAPEQLSRAHAVSPASDVFSLGVLAYEVLTGELPRGNFDPPSLRNPEVDASFDSVVLRALQTDPARRYADAGKFREAFLHAADRPRQQALRDQALRRKMVRRARVVAVLAVVSLVTGGSAVLAWKARREAETRRAAAEAAEQHMAGLLQFLLTDLRQRLEPTGNLGAMDSVLEKAAEHFRRAYDESGRTPEAALKLADVLVVKGDVIGVRGMNTEADALYTEALELCEAARDAAPQDTERALRVIAALRDRTEHRMASGRHAEALADARLMLGEADALAARDVDTRAVHAQAAAHRAIGHALGYIEGGTPEAGEEYDRAQAILRGLLGKTPNDVIYAGELAELDMSQGSNAEAQGDYPGMLRHFTAFHDHVLKHYSRDSNMYSHAAFRMGVALQKLGRAEDSLPYFTDALRIAEHEAAAMPGHKGLLNHVSWCARLLAQSYENLGRREEAEALRTREAEVNALLSAPGK</sequence>
<keyword evidence="7" id="KW-0812">Transmembrane</keyword>
<evidence type="ECO:0000259" key="8">
    <source>
        <dbReference type="PROSITE" id="PS50011"/>
    </source>
</evidence>
<keyword evidence="2 6" id="KW-0547">Nucleotide-binding</keyword>
<dbReference type="SMART" id="SM00220">
    <property type="entry name" value="S_TKc"/>
    <property type="match status" value="1"/>
</dbReference>
<evidence type="ECO:0000313" key="10">
    <source>
        <dbReference type="Proteomes" id="UP001165653"/>
    </source>
</evidence>
<accession>A0ABT3GAI0</accession>
<evidence type="ECO:0000256" key="2">
    <source>
        <dbReference type="ARBA" id="ARBA00022741"/>
    </source>
</evidence>
<name>A0ABT3GAI0_9BACT</name>
<keyword evidence="7" id="KW-0472">Membrane</keyword>
<evidence type="ECO:0000256" key="4">
    <source>
        <dbReference type="ARBA" id="ARBA00022840"/>
    </source>
</evidence>
<keyword evidence="10" id="KW-1185">Reference proteome</keyword>
<comment type="caution">
    <text evidence="9">The sequence shown here is derived from an EMBL/GenBank/DDBJ whole genome shotgun (WGS) entry which is preliminary data.</text>
</comment>
<evidence type="ECO:0000256" key="6">
    <source>
        <dbReference type="PROSITE-ProRule" id="PRU10141"/>
    </source>
</evidence>
<dbReference type="InterPro" id="IPR011990">
    <property type="entry name" value="TPR-like_helical_dom_sf"/>
</dbReference>
<dbReference type="InterPro" id="IPR011009">
    <property type="entry name" value="Kinase-like_dom_sf"/>
</dbReference>
<evidence type="ECO:0000256" key="5">
    <source>
        <dbReference type="PROSITE-ProRule" id="PRU00339"/>
    </source>
</evidence>
<dbReference type="InterPro" id="IPR019734">
    <property type="entry name" value="TPR_rpt"/>
</dbReference>
<dbReference type="RefSeq" id="WP_264516468.1">
    <property type="nucleotide sequence ID" value="NZ_JAPDDR010000019.1"/>
</dbReference>
<feature type="binding site" evidence="6">
    <location>
        <position position="83"/>
    </location>
    <ligand>
        <name>ATP</name>
        <dbReference type="ChEBI" id="CHEBI:30616"/>
    </ligand>
</feature>
<dbReference type="Proteomes" id="UP001165653">
    <property type="component" value="Unassembled WGS sequence"/>
</dbReference>
<dbReference type="EMBL" id="JAPDDR010000019">
    <property type="protein sequence ID" value="MCW1916849.1"/>
    <property type="molecule type" value="Genomic_DNA"/>
</dbReference>
<evidence type="ECO:0000256" key="1">
    <source>
        <dbReference type="ARBA" id="ARBA00022679"/>
    </source>
</evidence>
<gene>
    <name evidence="9" type="ORF">OJ996_24890</name>
</gene>
<reference evidence="9" key="1">
    <citation type="submission" date="2022-10" db="EMBL/GenBank/DDBJ databases">
        <title>Luteolibacter sp. GHJ8, whole genome shotgun sequencing project.</title>
        <authorList>
            <person name="Zhao G."/>
            <person name="Shen L."/>
        </authorList>
    </citation>
    <scope>NUCLEOTIDE SEQUENCE</scope>
    <source>
        <strain evidence="9">GHJ8</strain>
    </source>
</reference>
<keyword evidence="3 9" id="KW-0418">Kinase</keyword>
<dbReference type="PROSITE" id="PS50005">
    <property type="entry name" value="TPR"/>
    <property type="match status" value="1"/>
</dbReference>
<feature type="domain" description="Protein kinase" evidence="8">
    <location>
        <begin position="54"/>
        <end position="302"/>
    </location>
</feature>
<dbReference type="Pfam" id="PF00069">
    <property type="entry name" value="Pkinase"/>
    <property type="match status" value="1"/>
</dbReference>
<protein>
    <submittedName>
        <fullName evidence="9">Protein kinase</fullName>
    </submittedName>
</protein>
<evidence type="ECO:0000313" key="9">
    <source>
        <dbReference type="EMBL" id="MCW1916849.1"/>
    </source>
</evidence>
<organism evidence="9 10">
    <name type="scientific">Luteolibacter rhizosphaerae</name>
    <dbReference type="NCBI Taxonomy" id="2989719"/>
    <lineage>
        <taxon>Bacteria</taxon>
        <taxon>Pseudomonadati</taxon>
        <taxon>Verrucomicrobiota</taxon>
        <taxon>Verrucomicrobiia</taxon>
        <taxon>Verrucomicrobiales</taxon>
        <taxon>Verrucomicrobiaceae</taxon>
        <taxon>Luteolibacter</taxon>
    </lineage>
</organism>
<keyword evidence="5" id="KW-0802">TPR repeat</keyword>
<dbReference type="SUPFAM" id="SSF56112">
    <property type="entry name" value="Protein kinase-like (PK-like)"/>
    <property type="match status" value="1"/>
</dbReference>
<feature type="repeat" description="TPR" evidence="5">
    <location>
        <begin position="606"/>
        <end position="639"/>
    </location>
</feature>
<evidence type="ECO:0000256" key="3">
    <source>
        <dbReference type="ARBA" id="ARBA00022777"/>
    </source>
</evidence>
<dbReference type="GO" id="GO:0016301">
    <property type="term" value="F:kinase activity"/>
    <property type="evidence" value="ECO:0007669"/>
    <property type="project" value="UniProtKB-KW"/>
</dbReference>
<dbReference type="CDD" id="cd14014">
    <property type="entry name" value="STKc_PknB_like"/>
    <property type="match status" value="1"/>
</dbReference>
<dbReference type="InterPro" id="IPR017441">
    <property type="entry name" value="Protein_kinase_ATP_BS"/>
</dbReference>
<dbReference type="Gene3D" id="3.30.200.20">
    <property type="entry name" value="Phosphorylase Kinase, domain 1"/>
    <property type="match status" value="1"/>
</dbReference>